<protein>
    <submittedName>
        <fullName evidence="1">Uncharacterized protein</fullName>
    </submittedName>
</protein>
<proteinExistence type="predicted"/>
<dbReference type="EMBL" id="OY660875">
    <property type="protein sequence ID" value="CAJ1068383.1"/>
    <property type="molecule type" value="Genomic_DNA"/>
</dbReference>
<evidence type="ECO:0000313" key="2">
    <source>
        <dbReference type="Proteomes" id="UP001178508"/>
    </source>
</evidence>
<sequence>MKMNRNNSYRAGETVSSSSLTGVHATALSGISAAVHAEEIRRFLCPASSCFRKHPLRRQNTGPNTRKMECGNRYVWIAPEQVPFLVASLSPDVVKNQALQSNNGLFKSQATLLCNHTLICLGEPVKKDLWVSRITEREERRGEGERVDRILDLSSETDAERKAQDALFGCDHHHLPRKISPM</sequence>
<keyword evidence="2" id="KW-1185">Reference proteome</keyword>
<evidence type="ECO:0000313" key="1">
    <source>
        <dbReference type="EMBL" id="CAJ1068383.1"/>
    </source>
</evidence>
<dbReference type="AlphaFoldDB" id="A0AAV1G4J2"/>
<accession>A0AAV1G4J2</accession>
<name>A0AAV1G4J2_XYRNO</name>
<organism evidence="1 2">
    <name type="scientific">Xyrichtys novacula</name>
    <name type="common">Pearly razorfish</name>
    <name type="synonym">Hemipteronotus novacula</name>
    <dbReference type="NCBI Taxonomy" id="13765"/>
    <lineage>
        <taxon>Eukaryota</taxon>
        <taxon>Metazoa</taxon>
        <taxon>Chordata</taxon>
        <taxon>Craniata</taxon>
        <taxon>Vertebrata</taxon>
        <taxon>Euteleostomi</taxon>
        <taxon>Actinopterygii</taxon>
        <taxon>Neopterygii</taxon>
        <taxon>Teleostei</taxon>
        <taxon>Neoteleostei</taxon>
        <taxon>Acanthomorphata</taxon>
        <taxon>Eupercaria</taxon>
        <taxon>Labriformes</taxon>
        <taxon>Labridae</taxon>
        <taxon>Xyrichtys</taxon>
    </lineage>
</organism>
<gene>
    <name evidence="1" type="ORF">XNOV1_A005063</name>
</gene>
<dbReference type="Proteomes" id="UP001178508">
    <property type="component" value="Chromosome 12"/>
</dbReference>
<reference evidence="1" key="1">
    <citation type="submission" date="2023-08" db="EMBL/GenBank/DDBJ databases">
        <authorList>
            <person name="Alioto T."/>
            <person name="Alioto T."/>
            <person name="Gomez Garrido J."/>
        </authorList>
    </citation>
    <scope>NUCLEOTIDE SEQUENCE</scope>
</reference>